<accession>A0A238ZTY1</accession>
<evidence type="ECO:0000313" key="2">
    <source>
        <dbReference type="Proteomes" id="UP000242915"/>
    </source>
</evidence>
<name>A0A238ZTY1_9PSED</name>
<dbReference type="EMBL" id="FZOG01000001">
    <property type="protein sequence ID" value="SNR86214.1"/>
    <property type="molecule type" value="Genomic_DNA"/>
</dbReference>
<dbReference type="InterPro" id="IPR011978">
    <property type="entry name" value="YgfB-like"/>
</dbReference>
<dbReference type="RefSeq" id="WP_089358761.1">
    <property type="nucleotide sequence ID" value="NZ_FZOG01000001.1"/>
</dbReference>
<proteinExistence type="predicted"/>
<reference evidence="2" key="1">
    <citation type="submission" date="2017-06" db="EMBL/GenBank/DDBJ databases">
        <authorList>
            <person name="Varghese N."/>
            <person name="Submissions S."/>
        </authorList>
    </citation>
    <scope>NUCLEOTIDE SEQUENCE [LARGE SCALE GENOMIC DNA]</scope>
    <source>
        <strain evidence="2">CIP 108523</strain>
    </source>
</reference>
<organism evidence="1 2">
    <name type="scientific">Pseudomonas segetis</name>
    <dbReference type="NCBI Taxonomy" id="298908"/>
    <lineage>
        <taxon>Bacteria</taxon>
        <taxon>Pseudomonadati</taxon>
        <taxon>Pseudomonadota</taxon>
        <taxon>Gammaproteobacteria</taxon>
        <taxon>Pseudomonadales</taxon>
        <taxon>Pseudomonadaceae</taxon>
        <taxon>Pseudomonas</taxon>
    </lineage>
</organism>
<sequence>MQDQPLNAVDFDFIEDTLLEYGDDNCVLNCSELDGYFTALVSSPVQVDISEWFPTIWGGQTPDWSSPEQAKQFIDLCVRHMNSLASQLAMNPQAFNPRFEQTEHQGQPLPLAEEWCFGYLRGAALGNWPDLPAPLTAKFQAISLCAEQDNFEPAADLDMALHNQSVAAIKPAVLAIHDHWIAQR</sequence>
<dbReference type="AlphaFoldDB" id="A0A238ZTY1"/>
<dbReference type="Gene3D" id="1.20.120.740">
    <property type="entry name" value="YgfB uncharacterised protein family UPF0149, PF03695"/>
    <property type="match status" value="1"/>
</dbReference>
<dbReference type="InterPro" id="IPR036255">
    <property type="entry name" value="YgfB-like_sf"/>
</dbReference>
<dbReference type="Proteomes" id="UP000242915">
    <property type="component" value="Unassembled WGS sequence"/>
</dbReference>
<evidence type="ECO:0008006" key="3">
    <source>
        <dbReference type="Google" id="ProtNLM"/>
    </source>
</evidence>
<keyword evidence="2" id="KW-1185">Reference proteome</keyword>
<dbReference type="NCBIfam" id="TIGR02292">
    <property type="entry name" value="ygfB_yecA"/>
    <property type="match status" value="1"/>
</dbReference>
<dbReference type="NCBIfam" id="NF007704">
    <property type="entry name" value="PRK10396.1"/>
    <property type="match status" value="1"/>
</dbReference>
<gene>
    <name evidence="1" type="ORF">SAMN05216255_0649</name>
</gene>
<protein>
    <recommendedName>
        <fullName evidence="3">YecA family protein</fullName>
    </recommendedName>
</protein>
<dbReference type="Pfam" id="PF03695">
    <property type="entry name" value="UPF0149"/>
    <property type="match status" value="1"/>
</dbReference>
<evidence type="ECO:0000313" key="1">
    <source>
        <dbReference type="EMBL" id="SNR86214.1"/>
    </source>
</evidence>
<dbReference type="SUPFAM" id="SSF101327">
    <property type="entry name" value="YgfB-like"/>
    <property type="match status" value="1"/>
</dbReference>